<accession>A0AAI8YDL0</accession>
<name>A0AAI8YDL0_9PEZI</name>
<evidence type="ECO:0000313" key="3">
    <source>
        <dbReference type="Proteomes" id="UP001295740"/>
    </source>
</evidence>
<gene>
    <name evidence="2" type="ORF">KHLLAP_LOCUS1156</name>
</gene>
<evidence type="ECO:0000313" key="2">
    <source>
        <dbReference type="EMBL" id="CAJ2500688.1"/>
    </source>
</evidence>
<feature type="region of interest" description="Disordered" evidence="1">
    <location>
        <begin position="89"/>
        <end position="128"/>
    </location>
</feature>
<protein>
    <submittedName>
        <fullName evidence="2">Uu.00g035410.m01.CDS01</fullName>
    </submittedName>
</protein>
<dbReference type="AlphaFoldDB" id="A0AAI8YDL0"/>
<feature type="region of interest" description="Disordered" evidence="1">
    <location>
        <begin position="304"/>
        <end position="328"/>
    </location>
</feature>
<proteinExistence type="predicted"/>
<dbReference type="EMBL" id="CAUWAG010000003">
    <property type="protein sequence ID" value="CAJ2500688.1"/>
    <property type="molecule type" value="Genomic_DNA"/>
</dbReference>
<sequence length="328" mass="36718">MDMSGNSLGPQGGRDQHQGSRLLLTSLIASIKWILLYRNHHQIRFGHNLSSSQRPHHQEWYLGKAEIMKPESHPRPQSPRRTRLLAATARFSPEESSGSSQASAGMTDSGSDSKDSMGKPTPNRSYDQAVVDDAITSYAAMVRICKAMDRQLGGVESDYGASHGLRDADLPTVLDTVIPKLRELLDKMERDAGRFVEDRLQQRIRLKARLSDNRAHYRKMAAEQRKLAAEHRDLAIDHRIRAEAYAAPPDVAPYVYRGRKSTYYINHHEALADDYTVLADGGDRISRRLEAHVARITGRLQQLANEDGGTPESNVSAENSNDVFAVRR</sequence>
<organism evidence="2 3">
    <name type="scientific">Anthostomella pinea</name>
    <dbReference type="NCBI Taxonomy" id="933095"/>
    <lineage>
        <taxon>Eukaryota</taxon>
        <taxon>Fungi</taxon>
        <taxon>Dikarya</taxon>
        <taxon>Ascomycota</taxon>
        <taxon>Pezizomycotina</taxon>
        <taxon>Sordariomycetes</taxon>
        <taxon>Xylariomycetidae</taxon>
        <taxon>Xylariales</taxon>
        <taxon>Xylariaceae</taxon>
        <taxon>Anthostomella</taxon>
    </lineage>
</organism>
<dbReference type="Proteomes" id="UP001295740">
    <property type="component" value="Unassembled WGS sequence"/>
</dbReference>
<comment type="caution">
    <text evidence="2">The sequence shown here is derived from an EMBL/GenBank/DDBJ whole genome shotgun (WGS) entry which is preliminary data.</text>
</comment>
<feature type="compositionally biased region" description="Polar residues" evidence="1">
    <location>
        <begin position="311"/>
        <end position="322"/>
    </location>
</feature>
<keyword evidence="3" id="KW-1185">Reference proteome</keyword>
<evidence type="ECO:0000256" key="1">
    <source>
        <dbReference type="SAM" id="MobiDB-lite"/>
    </source>
</evidence>
<feature type="compositionally biased region" description="Low complexity" evidence="1">
    <location>
        <begin position="89"/>
        <end position="110"/>
    </location>
</feature>
<reference evidence="2" key="1">
    <citation type="submission" date="2023-10" db="EMBL/GenBank/DDBJ databases">
        <authorList>
            <person name="Hackl T."/>
        </authorList>
    </citation>
    <scope>NUCLEOTIDE SEQUENCE</scope>
</reference>